<evidence type="ECO:0000256" key="1">
    <source>
        <dbReference type="SAM" id="MobiDB-lite"/>
    </source>
</evidence>
<sequence>MSSFVRPLREVTNLSDAPENEDEKEVPTIPSLLEPDANYPSKQRIINDKATLRTLSIVHYKGTESRLVLLLCRNQCVRHRSLIPRWIREFVNENNSTRDDPIFFHFHYLKRGKLPVYSLEAKQPSVFYFVGGTYFKFDGDLSNKDHFMNWLQTRENANSQHVVDWSEVENILKENTGCNDNNQLIMISSDEHCPYDYWPNLARSLNEYSNLSLYEIRRPFNVEIEIVLYQRFPKLSGDCLQMVLYAAGPTVQYSNQAPPVPPPAVRAAAAAAANKGPTEPIAVGDATSESVLGKATLTEFSADGYNSESGGPVEKPSGLYCDFDGKPCCWANVATPEDQFDWQVARGPLQGALHNASLSGNYLIANANSAAPSDEAQFASCGIFCASSPIRVRASHYQSSKVLLQVCQKESYPTTANYNPLLNCQEFPRYNGLGYSELVLPKASLVDIVFVASNFEGDADEIAVLDNIEIFYDTNDQDCQAETEVTKNRQEIKSKSVEQEITSAHKTNVDRIKVEGNENGLSSSSQNGIDKRVSVCEDTKCTFEDATTCSFKDAHQSQSIRGLTTRFQVVRGQFMNRITGVKEGTEGNYYAATFLYPREMAGLEADVGGLPEDRRMRFQFYEGTHGVQLKGCCDSTDNCPFSSDKFVTVQDRRWKYASLVCPKGTRKVIFVCENTRTNQGACAIDDIQVIENIDDPTLQQKTLC</sequence>
<comment type="caution">
    <text evidence="2">The sequence shown here is derived from an EMBL/GenBank/DDBJ whole genome shotgun (WGS) entry which is preliminary data.</text>
</comment>
<evidence type="ECO:0000313" key="2">
    <source>
        <dbReference type="EMBL" id="KAK0397187.1"/>
    </source>
</evidence>
<dbReference type="Gene3D" id="2.60.120.200">
    <property type="match status" value="1"/>
</dbReference>
<dbReference type="AlphaFoldDB" id="A0AA39LH84"/>
<accession>A0AA39LH84</accession>
<name>A0AA39LH84_9BILA</name>
<reference evidence="2" key="1">
    <citation type="submission" date="2023-06" db="EMBL/GenBank/DDBJ databases">
        <title>Genomic analysis of the entomopathogenic nematode Steinernema hermaphroditum.</title>
        <authorList>
            <person name="Schwarz E.M."/>
            <person name="Heppert J.K."/>
            <person name="Baniya A."/>
            <person name="Schwartz H.T."/>
            <person name="Tan C.-H."/>
            <person name="Antoshechkin I."/>
            <person name="Sternberg P.W."/>
            <person name="Goodrich-Blair H."/>
            <person name="Dillman A.R."/>
        </authorList>
    </citation>
    <scope>NUCLEOTIDE SEQUENCE</scope>
    <source>
        <strain evidence="2">PS9179</strain>
        <tissue evidence="2">Whole animal</tissue>
    </source>
</reference>
<evidence type="ECO:0008006" key="4">
    <source>
        <dbReference type="Google" id="ProtNLM"/>
    </source>
</evidence>
<dbReference type="Proteomes" id="UP001175271">
    <property type="component" value="Unassembled WGS sequence"/>
</dbReference>
<organism evidence="2 3">
    <name type="scientific">Steinernema hermaphroditum</name>
    <dbReference type="NCBI Taxonomy" id="289476"/>
    <lineage>
        <taxon>Eukaryota</taxon>
        <taxon>Metazoa</taxon>
        <taxon>Ecdysozoa</taxon>
        <taxon>Nematoda</taxon>
        <taxon>Chromadorea</taxon>
        <taxon>Rhabditida</taxon>
        <taxon>Tylenchina</taxon>
        <taxon>Panagrolaimomorpha</taxon>
        <taxon>Strongyloidoidea</taxon>
        <taxon>Steinernematidae</taxon>
        <taxon>Steinernema</taxon>
    </lineage>
</organism>
<evidence type="ECO:0000313" key="3">
    <source>
        <dbReference type="Proteomes" id="UP001175271"/>
    </source>
</evidence>
<feature type="region of interest" description="Disordered" evidence="1">
    <location>
        <begin position="1"/>
        <end position="33"/>
    </location>
</feature>
<dbReference type="SUPFAM" id="SSF49899">
    <property type="entry name" value="Concanavalin A-like lectins/glucanases"/>
    <property type="match status" value="2"/>
</dbReference>
<gene>
    <name evidence="2" type="ORF">QR680_002023</name>
</gene>
<proteinExistence type="predicted"/>
<dbReference type="EMBL" id="JAUCMV010000005">
    <property type="protein sequence ID" value="KAK0397187.1"/>
    <property type="molecule type" value="Genomic_DNA"/>
</dbReference>
<protein>
    <recommendedName>
        <fullName evidence="4">MAM domain-containing protein</fullName>
    </recommendedName>
</protein>
<keyword evidence="3" id="KW-1185">Reference proteome</keyword>
<dbReference type="InterPro" id="IPR013320">
    <property type="entry name" value="ConA-like_dom_sf"/>
</dbReference>